<dbReference type="GeneID" id="117640224"/>
<protein>
    <submittedName>
        <fullName evidence="3">Uncharacterized protein LOC117640224 isoform X2</fullName>
    </submittedName>
</protein>
<gene>
    <name evidence="3" type="primary">LOC117640224</name>
</gene>
<keyword evidence="2" id="KW-1185">Reference proteome</keyword>
<reference evidence="3" key="1">
    <citation type="submission" date="2025-08" db="UniProtKB">
        <authorList>
            <consortium name="RefSeq"/>
        </authorList>
    </citation>
    <scope>IDENTIFICATION</scope>
    <source>
        <tissue evidence="3">Total insect</tissue>
    </source>
</reference>
<dbReference type="Proteomes" id="UP000515158">
    <property type="component" value="Unplaced"/>
</dbReference>
<evidence type="ECO:0000313" key="3">
    <source>
        <dbReference type="RefSeq" id="XP_034232447.1"/>
    </source>
</evidence>
<sequence>MSSLMWPTPFWYNGSLSRPGRPVGDANDYNFCKLAKSSVPVAMVEKMELDDPSYYIPGQVANEGHAPEPNQVIQDEPPVQNKRRPLYERRIIPLRPPQEHYQLSPWIGQDKRSLERVGSAFRTDVCNGHYTLYPPGPQPAITLRRCDYPDIRLSVL</sequence>
<organism evidence="3">
    <name type="scientific">Thrips palmi</name>
    <name type="common">Melon thrips</name>
    <dbReference type="NCBI Taxonomy" id="161013"/>
    <lineage>
        <taxon>Eukaryota</taxon>
        <taxon>Metazoa</taxon>
        <taxon>Ecdysozoa</taxon>
        <taxon>Arthropoda</taxon>
        <taxon>Hexapoda</taxon>
        <taxon>Insecta</taxon>
        <taxon>Pterygota</taxon>
        <taxon>Neoptera</taxon>
        <taxon>Paraneoptera</taxon>
        <taxon>Thysanoptera</taxon>
        <taxon>Terebrantia</taxon>
        <taxon>Thripoidea</taxon>
        <taxon>Thripidae</taxon>
        <taxon>Thrips</taxon>
    </lineage>
</organism>
<feature type="region of interest" description="Disordered" evidence="1">
    <location>
        <begin position="55"/>
        <end position="80"/>
    </location>
</feature>
<evidence type="ECO:0000313" key="2">
    <source>
        <dbReference type="Proteomes" id="UP000515158"/>
    </source>
</evidence>
<name>A0A6P8YF03_THRPL</name>
<proteinExistence type="predicted"/>
<evidence type="ECO:0000256" key="1">
    <source>
        <dbReference type="SAM" id="MobiDB-lite"/>
    </source>
</evidence>
<dbReference type="RefSeq" id="XP_034232447.1">
    <property type="nucleotide sequence ID" value="XM_034376556.1"/>
</dbReference>
<dbReference type="AlphaFoldDB" id="A0A6P8YF03"/>
<dbReference type="OrthoDB" id="10577363at2759"/>
<accession>A0A6P8YF03</accession>